<feature type="coiled-coil region" evidence="1">
    <location>
        <begin position="320"/>
        <end position="368"/>
    </location>
</feature>
<feature type="coiled-coil region" evidence="1">
    <location>
        <begin position="492"/>
        <end position="533"/>
    </location>
</feature>
<keyword evidence="1" id="KW-0175">Coiled coil</keyword>
<gene>
    <name evidence="3" type="ORF">GN244_ATG07589</name>
</gene>
<proteinExistence type="predicted"/>
<keyword evidence="4" id="KW-1185">Reference proteome</keyword>
<dbReference type="EMBL" id="WSZM01000151">
    <property type="protein sequence ID" value="KAF4040160.1"/>
    <property type="molecule type" value="Genomic_DNA"/>
</dbReference>
<evidence type="ECO:0000313" key="3">
    <source>
        <dbReference type="EMBL" id="KAF4040160.1"/>
    </source>
</evidence>
<evidence type="ECO:0000256" key="2">
    <source>
        <dbReference type="SAM" id="Phobius"/>
    </source>
</evidence>
<dbReference type="AlphaFoldDB" id="A0A833WKZ5"/>
<sequence>MQVNDLHKKFEDLNEEITAALRVQQDAVTSANTFTGRSNLAAARKDALRLAKKTADWRGDVTALAKHIDLQLQNSRALRSHYAQSLLRSSAQKQQEEAEGSRLRCLRSDLRLLQEFRVHFVRQRDEDPALLSAMEEETKQLKVFIDKNIKKEKMGGSQEQAALALELFEMRRDLMSRISEDLVKEKKQLDVEVGNTEALANEGFGIGNSAATEKDALASWDTQLYISFSPEVERADIARGYCFVGVLSVTATNFVFVCAHVILMQALQELQKEKHQRLAAKSRHSVVAIAGDEVSDAVAMEPRAPSPTRTSSDLKSEMLLEDTHFAMQKLKREVAELKTTNSKLMLTNSQLEDDLAHLQAKFEEEKRAHVNGKKWFLPKIQKMEDQMLNIIKAFEEVKLSVELTTNMYKHISSTLTLQQEDEDELKRERDRIALLLAEEIKKIAALTKENERKERLVTLAMAARYEMIQFANRHEKQAKEACEQRNIWEFRAHQAEAELATNKKQLEEAFQRLEASNETLSSAKASIVQLQGEVRATAQTAAAKEVELLAAFDKQHTTKTG</sequence>
<accession>A0A833WKZ5</accession>
<evidence type="ECO:0000313" key="4">
    <source>
        <dbReference type="Proteomes" id="UP000602510"/>
    </source>
</evidence>
<organism evidence="3 4">
    <name type="scientific">Phytophthora infestans</name>
    <name type="common">Potato late blight agent</name>
    <name type="synonym">Botrytis infestans</name>
    <dbReference type="NCBI Taxonomy" id="4787"/>
    <lineage>
        <taxon>Eukaryota</taxon>
        <taxon>Sar</taxon>
        <taxon>Stramenopiles</taxon>
        <taxon>Oomycota</taxon>
        <taxon>Peronosporomycetes</taxon>
        <taxon>Peronosporales</taxon>
        <taxon>Peronosporaceae</taxon>
        <taxon>Phytophthora</taxon>
    </lineage>
</organism>
<reference evidence="3" key="1">
    <citation type="submission" date="2020-04" db="EMBL/GenBank/DDBJ databases">
        <title>Hybrid Assembly of Korean Phytophthora infestans isolates.</title>
        <authorList>
            <person name="Prokchorchik M."/>
            <person name="Lee Y."/>
            <person name="Seo J."/>
            <person name="Cho J.-H."/>
            <person name="Park Y.-E."/>
            <person name="Jang D.-C."/>
            <person name="Im J.-S."/>
            <person name="Choi J.-G."/>
            <person name="Park H.-J."/>
            <person name="Lee G.-B."/>
            <person name="Lee Y.-G."/>
            <person name="Hong S.-Y."/>
            <person name="Cho K."/>
            <person name="Sohn K.H."/>
        </authorList>
    </citation>
    <scope>NUCLEOTIDE SEQUENCE</scope>
    <source>
        <strain evidence="3">KR_1_A1</strain>
    </source>
</reference>
<dbReference type="Proteomes" id="UP000602510">
    <property type="component" value="Unassembled WGS sequence"/>
</dbReference>
<keyword evidence="2" id="KW-0472">Membrane</keyword>
<keyword evidence="2" id="KW-0812">Transmembrane</keyword>
<evidence type="ECO:0000256" key="1">
    <source>
        <dbReference type="SAM" id="Coils"/>
    </source>
</evidence>
<name>A0A833WKZ5_PHYIN</name>
<comment type="caution">
    <text evidence="3">The sequence shown here is derived from an EMBL/GenBank/DDBJ whole genome shotgun (WGS) entry which is preliminary data.</text>
</comment>
<feature type="coiled-coil region" evidence="1">
    <location>
        <begin position="418"/>
        <end position="456"/>
    </location>
</feature>
<protein>
    <submittedName>
        <fullName evidence="3">Uncharacterized protein</fullName>
    </submittedName>
</protein>
<feature type="transmembrane region" description="Helical" evidence="2">
    <location>
        <begin position="243"/>
        <end position="267"/>
    </location>
</feature>
<keyword evidence="2" id="KW-1133">Transmembrane helix</keyword>